<evidence type="ECO:0000313" key="2">
    <source>
        <dbReference type="EMBL" id="CNT80548.1"/>
    </source>
</evidence>
<sequence>MPPSSVVSTTASGSDSAPLRKRLIKFPSSRRRFLFRNCIWCKPYNSGSQLPRPGGGVILLSTQSHQERRNKFQKCQTSSPVTAASKNHGR</sequence>
<protein>
    <submittedName>
        <fullName evidence="2">Uncharacterized protein</fullName>
    </submittedName>
</protein>
<evidence type="ECO:0000313" key="3">
    <source>
        <dbReference type="Proteomes" id="UP000041314"/>
    </source>
</evidence>
<proteinExistence type="predicted"/>
<name>A0A655BVE3_SALET</name>
<gene>
    <name evidence="2" type="ORF">ERS008198_01088</name>
</gene>
<dbReference type="EMBL" id="CQPA01000005">
    <property type="protein sequence ID" value="CNT80548.1"/>
    <property type="molecule type" value="Genomic_DNA"/>
</dbReference>
<dbReference type="AlphaFoldDB" id="A0A655BVE3"/>
<organism evidence="2 3">
    <name type="scientific">Salmonella enterica subsp. enterica serovar Bovismorbificans</name>
    <dbReference type="NCBI Taxonomy" id="58097"/>
    <lineage>
        <taxon>Bacteria</taxon>
        <taxon>Pseudomonadati</taxon>
        <taxon>Pseudomonadota</taxon>
        <taxon>Gammaproteobacteria</taxon>
        <taxon>Enterobacterales</taxon>
        <taxon>Enterobacteriaceae</taxon>
        <taxon>Salmonella</taxon>
    </lineage>
</organism>
<reference evidence="2 3" key="1">
    <citation type="submission" date="2015-03" db="EMBL/GenBank/DDBJ databases">
        <authorList>
            <consortium name="Pathogen Informatics"/>
        </authorList>
    </citation>
    <scope>NUCLEOTIDE SEQUENCE [LARGE SCALE GENOMIC DNA]</scope>
    <source>
        <strain evidence="2 3">A1104</strain>
    </source>
</reference>
<feature type="region of interest" description="Disordered" evidence="1">
    <location>
        <begin position="68"/>
        <end position="90"/>
    </location>
</feature>
<dbReference type="Proteomes" id="UP000041314">
    <property type="component" value="Unassembled WGS sequence"/>
</dbReference>
<feature type="compositionally biased region" description="Polar residues" evidence="1">
    <location>
        <begin position="73"/>
        <end position="90"/>
    </location>
</feature>
<evidence type="ECO:0000256" key="1">
    <source>
        <dbReference type="SAM" id="MobiDB-lite"/>
    </source>
</evidence>
<accession>A0A655BVE3</accession>